<sequence>MGVAGYVVVSYVGVTGTGLFGPDLSYQFLQVSSVANSAIPFTFGVPCLDVLFLLSDAASQSSDSVIVQWDSSNLTGGSVYLWGSMCNAAPSADVVNVDVLAVGSLSPTTTTTAPAIATTNPIVGMTTTSSAGKLQVTSFGVMWMVWMLAMLRV</sequence>
<name>A0A7S2VUA3_9APIC</name>
<reference evidence="1" key="1">
    <citation type="submission" date="2021-01" db="EMBL/GenBank/DDBJ databases">
        <authorList>
            <person name="Corre E."/>
            <person name="Pelletier E."/>
            <person name="Niang G."/>
            <person name="Scheremetjew M."/>
            <person name="Finn R."/>
            <person name="Kale V."/>
            <person name="Holt S."/>
            <person name="Cochrane G."/>
            <person name="Meng A."/>
            <person name="Brown T."/>
            <person name="Cohen L."/>
        </authorList>
    </citation>
    <scope>NUCLEOTIDE SEQUENCE</scope>
    <source>
        <strain evidence="1">Grappler Inlet BC</strain>
    </source>
</reference>
<evidence type="ECO:0000313" key="1">
    <source>
        <dbReference type="EMBL" id="CAD9649848.1"/>
    </source>
</evidence>
<organism evidence="1">
    <name type="scientific">Lankesteria abbotti</name>
    <dbReference type="NCBI Taxonomy" id="340204"/>
    <lineage>
        <taxon>Eukaryota</taxon>
        <taxon>Sar</taxon>
        <taxon>Alveolata</taxon>
        <taxon>Apicomplexa</taxon>
        <taxon>Conoidasida</taxon>
        <taxon>Gregarinasina</taxon>
        <taxon>Eugregarinorida</taxon>
        <taxon>Lecudinidae</taxon>
        <taxon>Lankesteria</taxon>
    </lineage>
</organism>
<accession>A0A7S2VUA3</accession>
<gene>
    <name evidence="1" type="ORF">LABB0372_LOCUS1336</name>
</gene>
<proteinExistence type="predicted"/>
<dbReference type="EMBL" id="HBHB01002897">
    <property type="protein sequence ID" value="CAD9649848.1"/>
    <property type="molecule type" value="Transcribed_RNA"/>
</dbReference>
<protein>
    <submittedName>
        <fullName evidence="1">Uncharacterized protein</fullName>
    </submittedName>
</protein>
<dbReference type="AlphaFoldDB" id="A0A7S2VUA3"/>